<proteinExistence type="predicted"/>
<evidence type="ECO:0000313" key="2">
    <source>
        <dbReference type="EMBL" id="QEG20343.1"/>
    </source>
</evidence>
<dbReference type="PANTHER" id="PTHR43305">
    <property type="entry name" value="FAMILY N-ACETYLTRANSFERASE, PUTATIVE (AFU_ORTHOLOGUE AFUA_2G01380)-RELATED"/>
    <property type="match status" value="1"/>
</dbReference>
<gene>
    <name evidence="2" type="ORF">MFFC18_01900</name>
</gene>
<accession>A0A5B9PB55</accession>
<dbReference type="CDD" id="cd04301">
    <property type="entry name" value="NAT_SF"/>
    <property type="match status" value="1"/>
</dbReference>
<keyword evidence="3" id="KW-1185">Reference proteome</keyword>
<dbReference type="Pfam" id="PF00583">
    <property type="entry name" value="Acetyltransf_1"/>
    <property type="match status" value="1"/>
</dbReference>
<dbReference type="SUPFAM" id="SSF55729">
    <property type="entry name" value="Acyl-CoA N-acyltransferases (Nat)"/>
    <property type="match status" value="1"/>
</dbReference>
<keyword evidence="2" id="KW-0808">Transferase</keyword>
<dbReference type="OrthoDB" id="67353at2"/>
<dbReference type="PROSITE" id="PS51186">
    <property type="entry name" value="GNAT"/>
    <property type="match status" value="1"/>
</dbReference>
<dbReference type="Proteomes" id="UP000322214">
    <property type="component" value="Chromosome"/>
</dbReference>
<reference evidence="2 3" key="1">
    <citation type="submission" date="2019-08" db="EMBL/GenBank/DDBJ databases">
        <title>Deep-cultivation of Planctomycetes and their phenomic and genomic characterization uncovers novel biology.</title>
        <authorList>
            <person name="Wiegand S."/>
            <person name="Jogler M."/>
            <person name="Boedeker C."/>
            <person name="Pinto D."/>
            <person name="Vollmers J."/>
            <person name="Rivas-Marin E."/>
            <person name="Kohn T."/>
            <person name="Peeters S.H."/>
            <person name="Heuer A."/>
            <person name="Rast P."/>
            <person name="Oberbeckmann S."/>
            <person name="Bunk B."/>
            <person name="Jeske O."/>
            <person name="Meyerdierks A."/>
            <person name="Storesund J.E."/>
            <person name="Kallscheuer N."/>
            <person name="Luecker S."/>
            <person name="Lage O.M."/>
            <person name="Pohl T."/>
            <person name="Merkel B.J."/>
            <person name="Hornburger P."/>
            <person name="Mueller R.-W."/>
            <person name="Bruemmer F."/>
            <person name="Labrenz M."/>
            <person name="Spormann A.M."/>
            <person name="Op den Camp H."/>
            <person name="Overmann J."/>
            <person name="Amann R."/>
            <person name="Jetten M.S.M."/>
            <person name="Mascher T."/>
            <person name="Medema M.H."/>
            <person name="Devos D.P."/>
            <person name="Kaster A.-K."/>
            <person name="Ovreas L."/>
            <person name="Rohde M."/>
            <person name="Galperin M.Y."/>
            <person name="Jogler C."/>
        </authorList>
    </citation>
    <scope>NUCLEOTIDE SEQUENCE [LARGE SCALE GENOMIC DNA]</scope>
    <source>
        <strain evidence="2 3">FC18</strain>
    </source>
</reference>
<dbReference type="KEGG" id="mff:MFFC18_01900"/>
<organism evidence="2 3">
    <name type="scientific">Mariniblastus fucicola</name>
    <dbReference type="NCBI Taxonomy" id="980251"/>
    <lineage>
        <taxon>Bacteria</taxon>
        <taxon>Pseudomonadati</taxon>
        <taxon>Planctomycetota</taxon>
        <taxon>Planctomycetia</taxon>
        <taxon>Pirellulales</taxon>
        <taxon>Pirellulaceae</taxon>
        <taxon>Mariniblastus</taxon>
    </lineage>
</organism>
<dbReference type="RefSeq" id="WP_075082628.1">
    <property type="nucleotide sequence ID" value="NZ_CP042912.1"/>
</dbReference>
<evidence type="ECO:0000313" key="3">
    <source>
        <dbReference type="Proteomes" id="UP000322214"/>
    </source>
</evidence>
<dbReference type="PANTHER" id="PTHR43305:SF1">
    <property type="entry name" value="FAMILY N-ACETYLTRANSFERASE, PUTATIVE (AFU_ORTHOLOGUE AFUA_2G01380)-RELATED"/>
    <property type="match status" value="1"/>
</dbReference>
<dbReference type="AlphaFoldDB" id="A0A5B9PB55"/>
<dbReference type="InterPro" id="IPR000182">
    <property type="entry name" value="GNAT_dom"/>
</dbReference>
<dbReference type="GO" id="GO:0016747">
    <property type="term" value="F:acyltransferase activity, transferring groups other than amino-acyl groups"/>
    <property type="evidence" value="ECO:0007669"/>
    <property type="project" value="InterPro"/>
</dbReference>
<dbReference type="STRING" id="980251.GCA_001642875_04640"/>
<protein>
    <submittedName>
        <fullName evidence="2">Acetyltransferase</fullName>
    </submittedName>
</protein>
<dbReference type="InterPro" id="IPR052777">
    <property type="entry name" value="Acetyltransferase_Enz"/>
</dbReference>
<name>A0A5B9PB55_9BACT</name>
<dbReference type="Gene3D" id="3.40.630.30">
    <property type="match status" value="1"/>
</dbReference>
<feature type="domain" description="N-acetyltransferase" evidence="1">
    <location>
        <begin position="2"/>
        <end position="155"/>
    </location>
</feature>
<dbReference type="EMBL" id="CP042912">
    <property type="protein sequence ID" value="QEG20343.1"/>
    <property type="molecule type" value="Genomic_DNA"/>
</dbReference>
<evidence type="ECO:0000259" key="1">
    <source>
        <dbReference type="PROSITE" id="PS51186"/>
    </source>
</evidence>
<dbReference type="InterPro" id="IPR016181">
    <property type="entry name" value="Acyl_CoA_acyltransferase"/>
</dbReference>
<sequence length="155" mass="17626">MIRVVENHPDDLESVRCLFREYQDFIGISLCFQSFEEELDSLPGRYSKANDGCLYLASTDGEPSGCVAFYRIDDTTCELKRLFVRPSFQKRGIGKSLMDRAICDAIDVGYQKMVLDTLRRLEGAGVLYQRLGFSEIDPYNVNPHPDVAYFSKSLS</sequence>